<sequence length="303" mass="29251">MLKRLLLVPAGIVIAGVVALAGAAHAETAAAPGASVAAAPSASAQASKASKAVGKSRAQAATGPSVSAAPGASAAARSGASAPAAPGASVAAGPGASAAAGGVAASAATVTVRGRAWNDRNRNGLRDGAEPGIGGLPVAVFAVGELAGQSQQSKADLMRRLIGRVQARDTSGGDVREAVTGRDGTYRVTGLPAGSVVVLIGAGRVGPDGDIAAIEWAFTRYAAGNDPSRDSDFVAYTDAGGPAVFGVSDVVTIAPGGAAVLDAGMYHRSILAVTGTNVVAVGGTGFALVLAGFVLVRAARRRA</sequence>
<evidence type="ECO:0000256" key="1">
    <source>
        <dbReference type="SAM" id="Phobius"/>
    </source>
</evidence>
<feature type="chain" id="PRO_5046948343" evidence="2">
    <location>
        <begin position="27"/>
        <end position="303"/>
    </location>
</feature>
<evidence type="ECO:0000313" key="4">
    <source>
        <dbReference type="Proteomes" id="UP001589608"/>
    </source>
</evidence>
<keyword evidence="1" id="KW-0472">Membrane</keyword>
<protein>
    <submittedName>
        <fullName evidence="3">SdrD B-like domain-containing protein</fullName>
    </submittedName>
</protein>
<evidence type="ECO:0000313" key="3">
    <source>
        <dbReference type="EMBL" id="MFB9443544.1"/>
    </source>
</evidence>
<proteinExistence type="predicted"/>
<keyword evidence="1" id="KW-1133">Transmembrane helix</keyword>
<name>A0ABV5M3W7_9ACTN</name>
<feature type="transmembrane region" description="Helical" evidence="1">
    <location>
        <begin position="278"/>
        <end position="299"/>
    </location>
</feature>
<organism evidence="3 4">
    <name type="scientific">Dactylosporangium vinaceum</name>
    <dbReference type="NCBI Taxonomy" id="53362"/>
    <lineage>
        <taxon>Bacteria</taxon>
        <taxon>Bacillati</taxon>
        <taxon>Actinomycetota</taxon>
        <taxon>Actinomycetes</taxon>
        <taxon>Micromonosporales</taxon>
        <taxon>Micromonosporaceae</taxon>
        <taxon>Dactylosporangium</taxon>
    </lineage>
</organism>
<dbReference type="InterPro" id="IPR013783">
    <property type="entry name" value="Ig-like_fold"/>
</dbReference>
<reference evidence="3 4" key="1">
    <citation type="submission" date="2024-09" db="EMBL/GenBank/DDBJ databases">
        <authorList>
            <person name="Sun Q."/>
            <person name="Mori K."/>
        </authorList>
    </citation>
    <scope>NUCLEOTIDE SEQUENCE [LARGE SCALE GENOMIC DNA]</scope>
    <source>
        <strain evidence="3 4">JCM 3307</strain>
    </source>
</reference>
<keyword evidence="1" id="KW-0812">Transmembrane</keyword>
<feature type="signal peptide" evidence="2">
    <location>
        <begin position="1"/>
        <end position="26"/>
    </location>
</feature>
<keyword evidence="4" id="KW-1185">Reference proteome</keyword>
<gene>
    <name evidence="3" type="ORF">ACFFTR_10660</name>
</gene>
<dbReference type="Gene3D" id="2.60.40.10">
    <property type="entry name" value="Immunoglobulins"/>
    <property type="match status" value="1"/>
</dbReference>
<accession>A0ABV5M3W7</accession>
<dbReference type="SUPFAM" id="SSF117074">
    <property type="entry name" value="Hypothetical protein PA1324"/>
    <property type="match status" value="1"/>
</dbReference>
<dbReference type="EMBL" id="JBHMCA010000022">
    <property type="protein sequence ID" value="MFB9443544.1"/>
    <property type="molecule type" value="Genomic_DNA"/>
</dbReference>
<dbReference type="RefSeq" id="WP_223093648.1">
    <property type="nucleotide sequence ID" value="NZ_CP061913.1"/>
</dbReference>
<comment type="caution">
    <text evidence="3">The sequence shown here is derived from an EMBL/GenBank/DDBJ whole genome shotgun (WGS) entry which is preliminary data.</text>
</comment>
<dbReference type="Proteomes" id="UP001589608">
    <property type="component" value="Unassembled WGS sequence"/>
</dbReference>
<keyword evidence="2" id="KW-0732">Signal</keyword>
<evidence type="ECO:0000256" key="2">
    <source>
        <dbReference type="SAM" id="SignalP"/>
    </source>
</evidence>